<dbReference type="InterPro" id="IPR054170">
    <property type="entry name" value="RlmL_1st"/>
</dbReference>
<feature type="domain" description="Ribosomal RNA large subunit methyltransferase K/L-like methyltransferase" evidence="3">
    <location>
        <begin position="169"/>
        <end position="372"/>
    </location>
</feature>
<dbReference type="PANTHER" id="PTHR47313:SF1">
    <property type="entry name" value="RIBOSOMAL RNA LARGE SUBUNIT METHYLTRANSFERASE K_L"/>
    <property type="match status" value="1"/>
</dbReference>
<dbReference type="InterPro" id="IPR029063">
    <property type="entry name" value="SAM-dependent_MTases_sf"/>
</dbReference>
<dbReference type="InterPro" id="IPR000241">
    <property type="entry name" value="RlmKL-like_Mtase"/>
</dbReference>
<evidence type="ECO:0000259" key="5">
    <source>
        <dbReference type="Pfam" id="PF22020"/>
    </source>
</evidence>
<evidence type="ECO:0000259" key="4">
    <source>
        <dbReference type="Pfam" id="PF02926"/>
    </source>
</evidence>
<dbReference type="GO" id="GO:0008990">
    <property type="term" value="F:rRNA (guanine-N2-)-methyltransferase activity"/>
    <property type="evidence" value="ECO:0007669"/>
    <property type="project" value="TreeGrafter"/>
</dbReference>
<dbReference type="PANTHER" id="PTHR47313">
    <property type="entry name" value="RIBOSOMAL RNA LARGE SUBUNIT METHYLTRANSFERASE K/L"/>
    <property type="match status" value="1"/>
</dbReference>
<dbReference type="SUPFAM" id="SSF53335">
    <property type="entry name" value="S-adenosyl-L-methionine-dependent methyltransferases"/>
    <property type="match status" value="1"/>
</dbReference>
<dbReference type="PROSITE" id="PS01261">
    <property type="entry name" value="UPF0020"/>
    <property type="match status" value="1"/>
</dbReference>
<proteinExistence type="predicted"/>
<feature type="domain" description="THUMP" evidence="4">
    <location>
        <begin position="75"/>
        <end position="160"/>
    </location>
</feature>
<dbReference type="Gene3D" id="3.30.2130.30">
    <property type="match status" value="1"/>
</dbReference>
<dbReference type="InterPro" id="IPR053943">
    <property type="entry name" value="RlmKL-like_Mtase_CS"/>
</dbReference>
<dbReference type="PROSITE" id="PS00092">
    <property type="entry name" value="N6_MTASE"/>
    <property type="match status" value="1"/>
</dbReference>
<dbReference type="GO" id="GO:0003723">
    <property type="term" value="F:RNA binding"/>
    <property type="evidence" value="ECO:0007669"/>
    <property type="project" value="InterPro"/>
</dbReference>
<evidence type="ECO:0000256" key="2">
    <source>
        <dbReference type="ARBA" id="ARBA00022679"/>
    </source>
</evidence>
<dbReference type="Pfam" id="PF22020">
    <property type="entry name" value="RlmL_1st"/>
    <property type="match status" value="1"/>
</dbReference>
<dbReference type="Pfam" id="PF01170">
    <property type="entry name" value="UPF0020"/>
    <property type="match status" value="1"/>
</dbReference>
<feature type="domain" description="RlmL ferredoxin-like" evidence="5">
    <location>
        <begin position="11"/>
        <end position="66"/>
    </location>
</feature>
<dbReference type="Gene3D" id="3.40.50.150">
    <property type="entry name" value="Vaccinia Virus protein VP39"/>
    <property type="match status" value="1"/>
</dbReference>
<keyword evidence="2 6" id="KW-0808">Transferase</keyword>
<protein>
    <submittedName>
        <fullName evidence="6">Ribosomal RNA large subunit methyltransferase K/L</fullName>
    </submittedName>
</protein>
<organism evidence="6">
    <name type="scientific">bioreactor metagenome</name>
    <dbReference type="NCBI Taxonomy" id="1076179"/>
    <lineage>
        <taxon>unclassified sequences</taxon>
        <taxon>metagenomes</taxon>
        <taxon>ecological metagenomes</taxon>
    </lineage>
</organism>
<reference evidence="6" key="1">
    <citation type="submission" date="2019-08" db="EMBL/GenBank/DDBJ databases">
        <authorList>
            <person name="Kucharzyk K."/>
            <person name="Murdoch R.W."/>
            <person name="Higgins S."/>
            <person name="Loffler F."/>
        </authorList>
    </citation>
    <scope>NUCLEOTIDE SEQUENCE</scope>
</reference>
<evidence type="ECO:0000313" key="6">
    <source>
        <dbReference type="EMBL" id="MPM74330.1"/>
    </source>
</evidence>
<comment type="caution">
    <text evidence="6">The sequence shown here is derived from an EMBL/GenBank/DDBJ whole genome shotgun (WGS) entry which is preliminary data.</text>
</comment>
<dbReference type="EMBL" id="VSSQ01025891">
    <property type="protein sequence ID" value="MPM74330.1"/>
    <property type="molecule type" value="Genomic_DNA"/>
</dbReference>
<name>A0A645CBM5_9ZZZZ</name>
<keyword evidence="1 6" id="KW-0489">Methyltransferase</keyword>
<dbReference type="InterPro" id="IPR004114">
    <property type="entry name" value="THUMP_dom"/>
</dbReference>
<gene>
    <name evidence="6" type="primary">rlmL_29</name>
    <name evidence="6" type="ORF">SDC9_121317</name>
</gene>
<accession>A0A645CBM5</accession>
<evidence type="ECO:0000259" key="3">
    <source>
        <dbReference type="Pfam" id="PF01170"/>
    </source>
</evidence>
<evidence type="ECO:0000256" key="1">
    <source>
        <dbReference type="ARBA" id="ARBA00022603"/>
    </source>
</evidence>
<dbReference type="CDD" id="cd02440">
    <property type="entry name" value="AdoMet_MTases"/>
    <property type="match status" value="1"/>
</dbReference>
<dbReference type="CDD" id="cd11715">
    <property type="entry name" value="THUMP_AdoMetMT"/>
    <property type="match status" value="1"/>
</dbReference>
<dbReference type="Pfam" id="PF02926">
    <property type="entry name" value="THUMP"/>
    <property type="match status" value="1"/>
</dbReference>
<dbReference type="InterPro" id="IPR002052">
    <property type="entry name" value="DNA_methylase_N6_adenine_CS"/>
</dbReference>
<dbReference type="GO" id="GO:0070043">
    <property type="term" value="F:rRNA (guanine-N7-)-methyltransferase activity"/>
    <property type="evidence" value="ECO:0007669"/>
    <property type="project" value="TreeGrafter"/>
</dbReference>
<dbReference type="AlphaFoldDB" id="A0A645CBM5"/>
<sequence length="376" mass="41772">MRRKDKSMKYEFVAPCYFGTERSAAFDFKRLGAENITVTDGRVAFTGDEQVLASANIESRCAERILMLLKRAKVTTFDELFDNVFSIAWEQLLPQNAEFPVKGASLSSTLSSVPACQSIVKKAIVERLKKGHKTSVLPEDGELYKIRFSIRKDLLEVFLDTSGDGLHKRGYRAQSTEAPIKETLAATIVDLARVRGDSLVQDPFCGSGTIIIEAAQKAMKMAPGLRRRFLAEHYAFVPQEVWKVGREKALGEVDRICTFEGVGFDVDPHAVELANKNAKLAGVADHCRFFVADVGKFAPAPRSLVLTNPPYGERLGDVEEATRLEKLLGARIAENPVKGAYIITANAGFEQNFGKTAARRRKLYNGMIPCQLYMYF</sequence>